<organism evidence="2 3">
    <name type="scientific">Sordaria macrospora</name>
    <dbReference type="NCBI Taxonomy" id="5147"/>
    <lineage>
        <taxon>Eukaryota</taxon>
        <taxon>Fungi</taxon>
        <taxon>Dikarya</taxon>
        <taxon>Ascomycota</taxon>
        <taxon>Pezizomycotina</taxon>
        <taxon>Sordariomycetes</taxon>
        <taxon>Sordariomycetidae</taxon>
        <taxon>Sordariales</taxon>
        <taxon>Sordariaceae</taxon>
        <taxon>Sordaria</taxon>
    </lineage>
</organism>
<feature type="compositionally biased region" description="Basic and acidic residues" evidence="1">
    <location>
        <begin position="299"/>
        <end position="310"/>
    </location>
</feature>
<dbReference type="VEuPathDB" id="FungiDB:SMAC_05340"/>
<dbReference type="Proteomes" id="UP000433876">
    <property type="component" value="Unassembled WGS sequence"/>
</dbReference>
<sequence length="442" mass="46582">METISKVASAAAETATNVAVEASNLAAQASKAAVNAVYGTNQSHEEPISGKTGDVSKGEPYDAGNMEPSESTGVAVGEKMVTDRTVRPTSPKLTQAAAGPVKADGSEPKPSNQVKVPEAEKDHSPPTVNSRIDNHYNIPEHSSVNPQTNAYQGPDSVAPKMDAHYNVAVPKTTDIKALDDRHDSSHTSSFGTADIKPKETHTSSSGTADIKPVETQTSFPTTTTHTTNAEALNDTFSSHRNIPTEQSTTFQDQSSSKHNVPKVSPAATQDSSRQTGDSTQAQNDIRSPNDPSTHPTHVNARENVDDRDGGLDASKNPNKDLGSGPKPLVEVAKQHGGDAGKAENVGVKEPQNGAPKEEQASNPESHHIHHATGFVADGGDFDAAAPGAGIEADRLLESKGIHRDNANGPLTGNTDALDHHDGHGHKEKTSLKQKIKDKLHKH</sequence>
<feature type="compositionally biased region" description="Basic and acidic residues" evidence="1">
    <location>
        <begin position="332"/>
        <end position="341"/>
    </location>
</feature>
<accession>A0A8S8ZSR6</accession>
<evidence type="ECO:0000256" key="1">
    <source>
        <dbReference type="SAM" id="MobiDB-lite"/>
    </source>
</evidence>
<feature type="compositionally biased region" description="Low complexity" evidence="1">
    <location>
        <begin position="215"/>
        <end position="227"/>
    </location>
</feature>
<dbReference type="AlphaFoldDB" id="A0A8S8ZSR6"/>
<feature type="compositionally biased region" description="Polar residues" evidence="1">
    <location>
        <begin position="228"/>
        <end position="258"/>
    </location>
</feature>
<protein>
    <submittedName>
        <fullName evidence="2">Uncharacterized protein</fullName>
    </submittedName>
</protein>
<feature type="compositionally biased region" description="Basic and acidic residues" evidence="1">
    <location>
        <begin position="43"/>
        <end position="60"/>
    </location>
</feature>
<comment type="caution">
    <text evidence="2">The sequence shown here is derived from an EMBL/GenBank/DDBJ whole genome shotgun (WGS) entry which is preliminary data.</text>
</comment>
<name>A0A8S8ZSR6_SORMA</name>
<proteinExistence type="predicted"/>
<feature type="compositionally biased region" description="Basic and acidic residues" evidence="1">
    <location>
        <begin position="391"/>
        <end position="405"/>
    </location>
</feature>
<evidence type="ECO:0000313" key="3">
    <source>
        <dbReference type="Proteomes" id="UP000433876"/>
    </source>
</evidence>
<gene>
    <name evidence="2" type="ORF">SMACR_05340</name>
</gene>
<feature type="compositionally biased region" description="Low complexity" evidence="1">
    <location>
        <begin position="373"/>
        <end position="389"/>
    </location>
</feature>
<feature type="region of interest" description="Disordered" evidence="1">
    <location>
        <begin position="38"/>
        <end position="161"/>
    </location>
</feature>
<evidence type="ECO:0000313" key="2">
    <source>
        <dbReference type="EMBL" id="KAA8633824.1"/>
    </source>
</evidence>
<reference evidence="2 3" key="1">
    <citation type="submission" date="2017-07" db="EMBL/GenBank/DDBJ databases">
        <title>Genome sequence of the Sordaria macrospora wild type strain R19027.</title>
        <authorList>
            <person name="Nowrousian M."/>
            <person name="Teichert I."/>
            <person name="Kueck U."/>
        </authorList>
    </citation>
    <scope>NUCLEOTIDE SEQUENCE [LARGE SCALE GENOMIC DNA]</scope>
    <source>
        <strain evidence="2 3">R19027</strain>
        <tissue evidence="2">Mycelium</tissue>
    </source>
</reference>
<feature type="compositionally biased region" description="Basic and acidic residues" evidence="1">
    <location>
        <begin position="173"/>
        <end position="185"/>
    </location>
</feature>
<feature type="compositionally biased region" description="Polar residues" evidence="1">
    <location>
        <begin position="140"/>
        <end position="151"/>
    </location>
</feature>
<feature type="compositionally biased region" description="Polar residues" evidence="1">
    <location>
        <begin position="266"/>
        <end position="296"/>
    </location>
</feature>
<feature type="compositionally biased region" description="Basic and acidic residues" evidence="1">
    <location>
        <begin position="427"/>
        <end position="436"/>
    </location>
</feature>
<dbReference type="EMBL" id="NMPR01000031">
    <property type="protein sequence ID" value="KAA8633824.1"/>
    <property type="molecule type" value="Genomic_DNA"/>
</dbReference>
<feature type="region of interest" description="Disordered" evidence="1">
    <location>
        <begin position="173"/>
        <end position="442"/>
    </location>
</feature>